<evidence type="ECO:0000313" key="2">
    <source>
        <dbReference type="EMBL" id="RAK42249.1"/>
    </source>
</evidence>
<accession>A0A327ZHT2</accession>
<keyword evidence="3" id="KW-1185">Reference proteome</keyword>
<feature type="compositionally biased region" description="Basic and acidic residues" evidence="1">
    <location>
        <begin position="114"/>
        <end position="129"/>
    </location>
</feature>
<dbReference type="EMBL" id="QLMJ01000002">
    <property type="protein sequence ID" value="RAK42249.1"/>
    <property type="molecule type" value="Genomic_DNA"/>
</dbReference>
<comment type="caution">
    <text evidence="2">The sequence shown here is derived from an EMBL/GenBank/DDBJ whole genome shotgun (WGS) entry which is preliminary data.</text>
</comment>
<dbReference type="OrthoDB" id="3410887at2"/>
<reference evidence="2 3" key="1">
    <citation type="submission" date="2018-06" db="EMBL/GenBank/DDBJ databases">
        <title>Genomic Encyclopedia of Type Strains, Phase III (KMG-III): the genomes of soil and plant-associated and newly described type strains.</title>
        <authorList>
            <person name="Whitman W."/>
        </authorList>
    </citation>
    <scope>NUCLEOTIDE SEQUENCE [LARGE SCALE GENOMIC DNA]</scope>
    <source>
        <strain evidence="2 3">CGMCC 4.7090</strain>
    </source>
</reference>
<dbReference type="Proteomes" id="UP000249341">
    <property type="component" value="Unassembled WGS sequence"/>
</dbReference>
<name>A0A327ZHT2_9ACTN</name>
<sequence length="129" mass="14218">MRRLIVIILMVLIAGCGNDQQRYDATTDTLTDILAARPEVVDAKITYQNSLDAAATAAANVEVTEGSDPKPIADEVVRLLWTSTLTPLNGVSVSVWDVTDNKRSDVRQLQFEDPATRQRLESEHGKRPV</sequence>
<proteinExistence type="predicted"/>
<evidence type="ECO:0000313" key="3">
    <source>
        <dbReference type="Proteomes" id="UP000249341"/>
    </source>
</evidence>
<dbReference type="PROSITE" id="PS51257">
    <property type="entry name" value="PROKAR_LIPOPROTEIN"/>
    <property type="match status" value="1"/>
</dbReference>
<feature type="region of interest" description="Disordered" evidence="1">
    <location>
        <begin position="107"/>
        <end position="129"/>
    </location>
</feature>
<protein>
    <submittedName>
        <fullName evidence="2">Uncharacterized protein</fullName>
    </submittedName>
</protein>
<organism evidence="2 3">
    <name type="scientific">Actinoplanes lutulentus</name>
    <dbReference type="NCBI Taxonomy" id="1287878"/>
    <lineage>
        <taxon>Bacteria</taxon>
        <taxon>Bacillati</taxon>
        <taxon>Actinomycetota</taxon>
        <taxon>Actinomycetes</taxon>
        <taxon>Micromonosporales</taxon>
        <taxon>Micromonosporaceae</taxon>
        <taxon>Actinoplanes</taxon>
    </lineage>
</organism>
<gene>
    <name evidence="2" type="ORF">B0I29_10274</name>
</gene>
<dbReference type="RefSeq" id="WP_146616711.1">
    <property type="nucleotide sequence ID" value="NZ_JACHWI010000003.1"/>
</dbReference>
<dbReference type="AlphaFoldDB" id="A0A327ZHT2"/>
<evidence type="ECO:0000256" key="1">
    <source>
        <dbReference type="SAM" id="MobiDB-lite"/>
    </source>
</evidence>